<keyword evidence="4 21" id="KW-0813">Transport</keyword>
<evidence type="ECO:0000256" key="1">
    <source>
        <dbReference type="ARBA" id="ARBA00004429"/>
    </source>
</evidence>
<evidence type="ECO:0000313" key="27">
    <source>
        <dbReference type="Proteomes" id="UP000237230"/>
    </source>
</evidence>
<feature type="transmembrane region" description="Helical" evidence="24">
    <location>
        <begin position="57"/>
        <end position="76"/>
    </location>
</feature>
<feature type="binding site" description="covalent" evidence="23">
    <location>
        <position position="146"/>
    </location>
    <ligand>
        <name>heme c</name>
        <dbReference type="ChEBI" id="CHEBI:61717"/>
        <label>1</label>
    </ligand>
</feature>
<protein>
    <recommendedName>
        <fullName evidence="21">Cbb3-type cytochrome c oxidase subunit</fullName>
    </recommendedName>
</protein>
<keyword evidence="16 21" id="KW-0408">Iron</keyword>
<reference evidence="26 27" key="2">
    <citation type="submission" date="2018-03" db="EMBL/GenBank/DDBJ databases">
        <title>Draft genome of Pseudomonas putida strain KH-21-114.</title>
        <authorList>
            <person name="Yoshizawa S."/>
            <person name="Khan N.H."/>
            <person name="Nishimura M."/>
            <person name="Chiura H.X."/>
            <person name="Ogura Y."/>
            <person name="Hayashi T."/>
            <person name="Kogure K."/>
        </authorList>
    </citation>
    <scope>NUCLEOTIDE SEQUENCE [LARGE SCALE GENOMIC DNA]</scope>
    <source>
        <strain evidence="26 27">KH-21-114</strain>
    </source>
</reference>
<dbReference type="InterPro" id="IPR038414">
    <property type="entry name" value="CcoP_N_sf"/>
</dbReference>
<dbReference type="FunFam" id="1.10.760.10:FF:000015">
    <property type="entry name" value="Cbb3-type cytochrome c oxidase subunit"/>
    <property type="match status" value="1"/>
</dbReference>
<feature type="binding site" description="axial binding residue" evidence="22">
    <location>
        <position position="237"/>
    </location>
    <ligand>
        <name>heme c</name>
        <dbReference type="ChEBI" id="CHEBI:61717"/>
        <label>2</label>
    </ligand>
    <ligandPart>
        <name>Fe</name>
        <dbReference type="ChEBI" id="CHEBI:18248"/>
    </ligandPart>
</feature>
<feature type="binding site" description="covalent" evidence="23">
    <location>
        <position position="233"/>
    </location>
    <ligand>
        <name>heme c</name>
        <dbReference type="ChEBI" id="CHEBI:61717"/>
        <label>2</label>
    </ligand>
</feature>
<evidence type="ECO:0000256" key="22">
    <source>
        <dbReference type="PIRSR" id="PIRSR000006-1"/>
    </source>
</evidence>
<evidence type="ECO:0000313" key="26">
    <source>
        <dbReference type="EMBL" id="POG09755.1"/>
    </source>
</evidence>
<comment type="similarity">
    <text evidence="3 21">Belongs to the CcoP / FixP family.</text>
</comment>
<dbReference type="GO" id="GO:1902600">
    <property type="term" value="P:proton transmembrane transport"/>
    <property type="evidence" value="ECO:0007669"/>
    <property type="project" value="UniProtKB-KW"/>
</dbReference>
<dbReference type="Pfam" id="PF13442">
    <property type="entry name" value="Cytochrome_CBB3"/>
    <property type="match status" value="2"/>
</dbReference>
<keyword evidence="17 21" id="KW-0406">Ion transport</keyword>
<keyword evidence="18 21" id="KW-0472">Membrane</keyword>
<evidence type="ECO:0000256" key="20">
    <source>
        <dbReference type="ARBA" id="ARBA00063356"/>
    </source>
</evidence>
<evidence type="ECO:0000256" key="11">
    <source>
        <dbReference type="ARBA" id="ARBA00022737"/>
    </source>
</evidence>
<comment type="function">
    <text evidence="19">C-type cytochrome. Part of the cbb3-type cytochrome c oxidase complex. CcoP subunit is required for transferring electrons from donor cytochrome c via its heme groups to CcoO subunit. From there, electrons are shuttled to the catalytic binuclear center of CcoN subunit where oxygen reduction takes place. The complex also functions as a proton pump.</text>
</comment>
<keyword evidence="9 24" id="KW-0812">Transmembrane</keyword>
<dbReference type="PRINTS" id="PR00605">
    <property type="entry name" value="CYTCHROMECIC"/>
</dbReference>
<keyword evidence="15 21" id="KW-0560">Oxidoreductase</keyword>
<feature type="binding site" description="axial binding residue" evidence="22">
    <location>
        <position position="186"/>
    </location>
    <ligand>
        <name>heme c</name>
        <dbReference type="ChEBI" id="CHEBI:61717"/>
        <label>2</label>
    </ligand>
    <ligandPart>
        <name>Fe</name>
        <dbReference type="ChEBI" id="CHEBI:18248"/>
    </ligandPart>
</feature>
<organism evidence="26 27">
    <name type="scientific">Pseudomonas putida</name>
    <name type="common">Arthrobacter siderocapsulatus</name>
    <dbReference type="NCBI Taxonomy" id="303"/>
    <lineage>
        <taxon>Bacteria</taxon>
        <taxon>Pseudomonadati</taxon>
        <taxon>Pseudomonadota</taxon>
        <taxon>Gammaproteobacteria</taxon>
        <taxon>Pseudomonadales</taxon>
        <taxon>Pseudomonadaceae</taxon>
        <taxon>Pseudomonas</taxon>
    </lineage>
</organism>
<dbReference type="Gene3D" id="6.10.280.130">
    <property type="match status" value="1"/>
</dbReference>
<proteinExistence type="inferred from homology"/>
<evidence type="ECO:0000256" key="6">
    <source>
        <dbReference type="ARBA" id="ARBA00022519"/>
    </source>
</evidence>
<evidence type="ECO:0000256" key="17">
    <source>
        <dbReference type="ARBA" id="ARBA00023065"/>
    </source>
</evidence>
<accession>A0A2S3X2Q2</accession>
<keyword evidence="14 24" id="KW-1133">Transmembrane helix</keyword>
<dbReference type="InterPro" id="IPR050597">
    <property type="entry name" value="Cytochrome_c_Oxidase_Subunit"/>
</dbReference>
<evidence type="ECO:0000256" key="19">
    <source>
        <dbReference type="ARBA" id="ARBA00054634"/>
    </source>
</evidence>
<feature type="transmembrane region" description="Helical" evidence="24">
    <location>
        <begin position="7"/>
        <end position="25"/>
    </location>
</feature>
<dbReference type="GO" id="GO:0006119">
    <property type="term" value="P:oxidative phosphorylation"/>
    <property type="evidence" value="ECO:0007669"/>
    <property type="project" value="UniProtKB-UniPathway"/>
</dbReference>
<dbReference type="InterPro" id="IPR008168">
    <property type="entry name" value="Cyt_C_IC"/>
</dbReference>
<comment type="subunit">
    <text evidence="20">Component of the cbb3-type cytochrome c oxidase at least composed of CcoN, CcoO, CcoQ and CcoP.</text>
</comment>
<evidence type="ECO:0000256" key="3">
    <source>
        <dbReference type="ARBA" id="ARBA00006113"/>
    </source>
</evidence>
<reference evidence="26 27" key="1">
    <citation type="submission" date="2016-08" db="EMBL/GenBank/DDBJ databases">
        <authorList>
            <person name="Seilhamer J.J."/>
        </authorList>
    </citation>
    <scope>NUCLEOTIDE SEQUENCE [LARGE SCALE GENOMIC DNA]</scope>
    <source>
        <strain evidence="26 27">KH-21-114</strain>
    </source>
</reference>
<dbReference type="OrthoDB" id="9811281at2"/>
<dbReference type="InterPro" id="IPR032858">
    <property type="entry name" value="CcoP_N"/>
</dbReference>
<dbReference type="FunFam" id="1.10.760.10:FF:000013">
    <property type="entry name" value="Cbb3-type cytochrome c oxidase subunit"/>
    <property type="match status" value="1"/>
</dbReference>
<evidence type="ECO:0000256" key="9">
    <source>
        <dbReference type="ARBA" id="ARBA00022692"/>
    </source>
</evidence>
<feature type="binding site" description="axial binding residue" evidence="22">
    <location>
        <position position="279"/>
    </location>
    <ligand>
        <name>heme c</name>
        <dbReference type="ChEBI" id="CHEBI:61717"/>
        <label>1</label>
    </ligand>
    <ligandPart>
        <name>Fe</name>
        <dbReference type="ChEBI" id="CHEBI:18248"/>
    </ligandPart>
</feature>
<dbReference type="AlphaFoldDB" id="A0A2S3X2Q2"/>
<keyword evidence="12 21" id="KW-0375">Hydrogen ion transport</keyword>
<dbReference type="InterPro" id="IPR004678">
    <property type="entry name" value="Cyt_c_oxidase_cbb3_su3"/>
</dbReference>
<dbReference type="Gene3D" id="1.10.760.10">
    <property type="entry name" value="Cytochrome c-like domain"/>
    <property type="match status" value="2"/>
</dbReference>
<dbReference type="GO" id="GO:0016491">
    <property type="term" value="F:oxidoreductase activity"/>
    <property type="evidence" value="ECO:0007669"/>
    <property type="project" value="UniProtKB-KW"/>
</dbReference>
<dbReference type="InterPro" id="IPR036909">
    <property type="entry name" value="Cyt_c-like_dom_sf"/>
</dbReference>
<evidence type="ECO:0000256" key="15">
    <source>
        <dbReference type="ARBA" id="ARBA00023002"/>
    </source>
</evidence>
<evidence type="ECO:0000256" key="4">
    <source>
        <dbReference type="ARBA" id="ARBA00022448"/>
    </source>
</evidence>
<dbReference type="InterPro" id="IPR009056">
    <property type="entry name" value="Cyt_c-like_dom"/>
</dbReference>
<evidence type="ECO:0000256" key="13">
    <source>
        <dbReference type="ARBA" id="ARBA00022982"/>
    </source>
</evidence>
<evidence type="ECO:0000256" key="21">
    <source>
        <dbReference type="PIRNR" id="PIRNR000006"/>
    </source>
</evidence>
<feature type="binding site" description="axial binding residue" evidence="22">
    <location>
        <position position="147"/>
    </location>
    <ligand>
        <name>heme c</name>
        <dbReference type="ChEBI" id="CHEBI:61717"/>
        <label>1</label>
    </ligand>
    <ligandPart>
        <name>Fe</name>
        <dbReference type="ChEBI" id="CHEBI:18248"/>
    </ligandPart>
</feature>
<dbReference type="PANTHER" id="PTHR33751:SF1">
    <property type="entry name" value="CBB3-TYPE CYTOCHROME C OXIDASE SUBUNIT FIXP"/>
    <property type="match status" value="1"/>
</dbReference>
<evidence type="ECO:0000256" key="14">
    <source>
        <dbReference type="ARBA" id="ARBA00022989"/>
    </source>
</evidence>
<dbReference type="GO" id="GO:0020037">
    <property type="term" value="F:heme binding"/>
    <property type="evidence" value="ECO:0007669"/>
    <property type="project" value="InterPro"/>
</dbReference>
<evidence type="ECO:0000256" key="24">
    <source>
        <dbReference type="SAM" id="Phobius"/>
    </source>
</evidence>
<evidence type="ECO:0000256" key="12">
    <source>
        <dbReference type="ARBA" id="ARBA00022781"/>
    </source>
</evidence>
<dbReference type="GO" id="GO:0005886">
    <property type="term" value="C:plasma membrane"/>
    <property type="evidence" value="ECO:0007669"/>
    <property type="project" value="UniProtKB-SubCell"/>
</dbReference>
<evidence type="ECO:0000256" key="7">
    <source>
        <dbReference type="ARBA" id="ARBA00022617"/>
    </source>
</evidence>
<dbReference type="NCBIfam" id="TIGR00782">
    <property type="entry name" value="ccoP"/>
    <property type="match status" value="1"/>
</dbReference>
<feature type="domain" description="Cytochrome c" evidence="25">
    <location>
        <begin position="220"/>
        <end position="302"/>
    </location>
</feature>
<keyword evidence="6 21" id="KW-0997">Cell inner membrane</keyword>
<comment type="subcellular location">
    <subcellularLocation>
        <location evidence="1">Cell inner membrane</location>
        <topology evidence="1">Multi-pass membrane protein</topology>
    </subcellularLocation>
</comment>
<name>A0A2S3X2Q2_PSEPU</name>
<feature type="binding site" description="covalent" evidence="23">
    <location>
        <position position="236"/>
    </location>
    <ligand>
        <name>heme c</name>
        <dbReference type="ChEBI" id="CHEBI:61717"/>
        <label>2</label>
    </ligand>
</feature>
<gene>
    <name evidence="26" type="ORF">BGP84_08440</name>
</gene>
<feature type="domain" description="Cytochrome c" evidence="25">
    <location>
        <begin position="130"/>
        <end position="209"/>
    </location>
</feature>
<dbReference type="UniPathway" id="UPA00705"/>
<dbReference type="PIRSF" id="PIRSF000006">
    <property type="entry name" value="Cbb3-Cox_fixP"/>
    <property type="match status" value="1"/>
</dbReference>
<dbReference type="PROSITE" id="PS51007">
    <property type="entry name" value="CYTC"/>
    <property type="match status" value="2"/>
</dbReference>
<evidence type="ECO:0000256" key="8">
    <source>
        <dbReference type="ARBA" id="ARBA00022660"/>
    </source>
</evidence>
<dbReference type="Pfam" id="PF14715">
    <property type="entry name" value="FixP_N"/>
    <property type="match status" value="1"/>
</dbReference>
<comment type="cofactor">
    <cofactor evidence="21 23">
        <name>heme c</name>
        <dbReference type="ChEBI" id="CHEBI:61717"/>
    </cofactor>
    <text evidence="21 23">Binds 2 heme C groups per subunit.</text>
</comment>
<keyword evidence="5 21" id="KW-1003">Cell membrane</keyword>
<keyword evidence="8 21" id="KW-0679">Respiratory chain</keyword>
<dbReference type="EMBL" id="MINH01000019">
    <property type="protein sequence ID" value="POG09755.1"/>
    <property type="molecule type" value="Genomic_DNA"/>
</dbReference>
<dbReference type="SUPFAM" id="SSF46626">
    <property type="entry name" value="Cytochrome c"/>
    <property type="match status" value="2"/>
</dbReference>
<evidence type="ECO:0000256" key="16">
    <source>
        <dbReference type="ARBA" id="ARBA00023004"/>
    </source>
</evidence>
<evidence type="ECO:0000256" key="18">
    <source>
        <dbReference type="ARBA" id="ARBA00023136"/>
    </source>
</evidence>
<feature type="binding site" description="covalent" evidence="23">
    <location>
        <position position="143"/>
    </location>
    <ligand>
        <name>heme c</name>
        <dbReference type="ChEBI" id="CHEBI:61717"/>
        <label>1</label>
    </ligand>
</feature>
<evidence type="ECO:0000256" key="10">
    <source>
        <dbReference type="ARBA" id="ARBA00022723"/>
    </source>
</evidence>
<evidence type="ECO:0000259" key="25">
    <source>
        <dbReference type="PROSITE" id="PS51007"/>
    </source>
</evidence>
<dbReference type="GO" id="GO:0009055">
    <property type="term" value="F:electron transfer activity"/>
    <property type="evidence" value="ECO:0007669"/>
    <property type="project" value="InterPro"/>
</dbReference>
<keyword evidence="7 21" id="KW-0349">Heme</keyword>
<dbReference type="PANTHER" id="PTHR33751">
    <property type="entry name" value="CBB3-TYPE CYTOCHROME C OXIDASE SUBUNIT FIXP"/>
    <property type="match status" value="1"/>
</dbReference>
<evidence type="ECO:0000256" key="2">
    <source>
        <dbReference type="ARBA" id="ARBA00004673"/>
    </source>
</evidence>
<comment type="pathway">
    <text evidence="2 21">Energy metabolism; oxidative phosphorylation.</text>
</comment>
<comment type="caution">
    <text evidence="26">The sequence shown here is derived from an EMBL/GenBank/DDBJ whole genome shotgun (WGS) entry which is preliminary data.</text>
</comment>
<dbReference type="RefSeq" id="WP_103446575.1">
    <property type="nucleotide sequence ID" value="NZ_MINH01000019.1"/>
</dbReference>
<dbReference type="GO" id="GO:0005506">
    <property type="term" value="F:iron ion binding"/>
    <property type="evidence" value="ECO:0007669"/>
    <property type="project" value="InterPro"/>
</dbReference>
<sequence length="313" mass="33937">MTTFWSTYVSVLTIGSLIGLAWLLLSTRKGQSNSTTDQTMGHSFDGIEEYDNPLPKWWFWLFVGTLVFGAGYLVLYPGLGNWKGILPGYENGWTGTNEWQKEMEKADAKFGPIFAKYAAMPVEEVAKDPQALKMGSRLFASNCSVCHGSDAKGAYGFPNLTDKDWRWGGEPETIKASIMNGRHGVMPAWVEVIGDQGVADVAAFVLTNLDGRSLPQGVKADPVKGKELFASNCVACHGPEGKGTPAMGAPNLTHPQAFIYGSSFAQLQQTIRYGRQGQMPAQAEIQGNDKVHLLAAYVYSLSQNGAAEAVKAK</sequence>
<dbReference type="Proteomes" id="UP000237230">
    <property type="component" value="Unassembled WGS sequence"/>
</dbReference>
<evidence type="ECO:0000256" key="5">
    <source>
        <dbReference type="ARBA" id="ARBA00022475"/>
    </source>
</evidence>
<keyword evidence="13 21" id="KW-0249">Electron transport</keyword>
<keyword evidence="10 21" id="KW-0479">Metal-binding</keyword>
<keyword evidence="11" id="KW-0677">Repeat</keyword>
<evidence type="ECO:0000256" key="23">
    <source>
        <dbReference type="PIRSR" id="PIRSR000006-2"/>
    </source>
</evidence>